<proteinExistence type="predicted"/>
<evidence type="ECO:0000313" key="1">
    <source>
        <dbReference type="EMBL" id="BCJ91354.1"/>
    </source>
</evidence>
<dbReference type="KEGG" id="tso:IZ6_20890"/>
<protein>
    <submittedName>
        <fullName evidence="1">Uncharacterized protein</fullName>
    </submittedName>
</protein>
<accession>A0A6S6QLR4</accession>
<keyword evidence="2" id="KW-1185">Reference proteome</keyword>
<dbReference type="AlphaFoldDB" id="A0A6S6QLR4"/>
<reference evidence="1 2" key="1">
    <citation type="submission" date="2020-08" db="EMBL/GenBank/DDBJ databases">
        <title>Genome sequence of Rhizobiales bacterium strain IZ6.</title>
        <authorList>
            <person name="Nakai R."/>
            <person name="Naganuma T."/>
        </authorList>
    </citation>
    <scope>NUCLEOTIDE SEQUENCE [LARGE SCALE GENOMIC DNA]</scope>
    <source>
        <strain evidence="1 2">IZ6</strain>
    </source>
</reference>
<dbReference type="RefSeq" id="WP_222875005.1">
    <property type="nucleotide sequence ID" value="NZ_AP023361.1"/>
</dbReference>
<gene>
    <name evidence="1" type="ORF">IZ6_20890</name>
</gene>
<sequence>MSSQTTDLNALYGAVFDPGADVREPEKARRQQTLFALNKYHGTLKAMMAAAEKKAPASYCLFNEFSYLWLVNAKGAILLALEETLESSDSETTYPAARSCKLISKDMKLGHPALLASQKGARIAGEIMFDLTSKPPGWIINNRSGRYGSAKIGRTRDHLVNVAKLFKKYDITVRPSFWAGA</sequence>
<dbReference type="Proteomes" id="UP000515317">
    <property type="component" value="Chromosome"/>
</dbReference>
<organism evidence="1 2">
    <name type="scientific">Terrihabitans soli</name>
    <dbReference type="NCBI Taxonomy" id="708113"/>
    <lineage>
        <taxon>Bacteria</taxon>
        <taxon>Pseudomonadati</taxon>
        <taxon>Pseudomonadota</taxon>
        <taxon>Alphaproteobacteria</taxon>
        <taxon>Hyphomicrobiales</taxon>
        <taxon>Terrihabitans</taxon>
    </lineage>
</organism>
<evidence type="ECO:0000313" key="2">
    <source>
        <dbReference type="Proteomes" id="UP000515317"/>
    </source>
</evidence>
<name>A0A6S6QLR4_9HYPH</name>
<dbReference type="EMBL" id="AP023361">
    <property type="protein sequence ID" value="BCJ91354.1"/>
    <property type="molecule type" value="Genomic_DNA"/>
</dbReference>